<keyword evidence="5" id="KW-1185">Reference proteome</keyword>
<dbReference type="PANTHER" id="PTHR30540">
    <property type="entry name" value="OSMOTIC STRESS POTASSIUM TRANSPORTER"/>
    <property type="match status" value="1"/>
</dbReference>
<dbReference type="Proteomes" id="UP001202328">
    <property type="component" value="Unassembled WGS sequence"/>
</dbReference>
<feature type="transmembrane region" description="Helical" evidence="2">
    <location>
        <begin position="34"/>
        <end position="58"/>
    </location>
</feature>
<gene>
    <name evidence="4" type="ORF">MKW98_028762</name>
</gene>
<dbReference type="GO" id="GO:0005886">
    <property type="term" value="C:plasma membrane"/>
    <property type="evidence" value="ECO:0007669"/>
    <property type="project" value="TreeGrafter"/>
</dbReference>
<dbReference type="InterPro" id="IPR053951">
    <property type="entry name" value="K_trans_N"/>
</dbReference>
<keyword evidence="2" id="KW-0472">Membrane</keyword>
<keyword evidence="2" id="KW-0812">Transmembrane</keyword>
<proteinExistence type="inferred from homology"/>
<comment type="caution">
    <text evidence="4">The sequence shown here is derived from an EMBL/GenBank/DDBJ whole genome shotgun (WGS) entry which is preliminary data.</text>
</comment>
<dbReference type="PANTHER" id="PTHR30540:SF6">
    <property type="entry name" value="POTASSIUM TRANSPORTER 2"/>
    <property type="match status" value="1"/>
</dbReference>
<evidence type="ECO:0000313" key="5">
    <source>
        <dbReference type="Proteomes" id="UP001202328"/>
    </source>
</evidence>
<reference evidence="4" key="1">
    <citation type="submission" date="2022-04" db="EMBL/GenBank/DDBJ databases">
        <title>A functionally conserved STORR gene fusion in Papaver species that diverged 16.8 million years ago.</title>
        <authorList>
            <person name="Catania T."/>
        </authorList>
    </citation>
    <scope>NUCLEOTIDE SEQUENCE</scope>
    <source>
        <strain evidence="4">S-188037</strain>
    </source>
</reference>
<protein>
    <recommendedName>
        <fullName evidence="3">K+ potassium transporter integral membrane domain-containing protein</fullName>
    </recommendedName>
</protein>
<evidence type="ECO:0000256" key="1">
    <source>
        <dbReference type="ARBA" id="ARBA00008440"/>
    </source>
</evidence>
<evidence type="ECO:0000256" key="2">
    <source>
        <dbReference type="SAM" id="Phobius"/>
    </source>
</evidence>
<feature type="domain" description="K+ potassium transporter integral membrane" evidence="3">
    <location>
        <begin position="6"/>
        <end position="113"/>
    </location>
</feature>
<evidence type="ECO:0000259" key="3">
    <source>
        <dbReference type="Pfam" id="PF02705"/>
    </source>
</evidence>
<dbReference type="InterPro" id="IPR003855">
    <property type="entry name" value="K+_transporter"/>
</dbReference>
<feature type="transmembrane region" description="Helical" evidence="2">
    <location>
        <begin position="88"/>
        <end position="110"/>
    </location>
</feature>
<name>A0AAD4XAU3_9MAGN</name>
<dbReference type="GO" id="GO:0015079">
    <property type="term" value="F:potassium ion transmembrane transporter activity"/>
    <property type="evidence" value="ECO:0007669"/>
    <property type="project" value="InterPro"/>
</dbReference>
<comment type="similarity">
    <text evidence="1">Belongs to the HAK/KUP transporter (TC 2.A.72.3) family.</text>
</comment>
<dbReference type="Pfam" id="PF02705">
    <property type="entry name" value="K_trans"/>
    <property type="match status" value="1"/>
</dbReference>
<accession>A0AAD4XAU3</accession>
<keyword evidence="2" id="KW-1133">Transmembrane helix</keyword>
<sequence>MPAISAVSGLRFSMSKEHHLLYLFALQHYGTHRVGFLFVPIVLTWLQCITTLGMYNIVRWTPQIYRDLSPYYMYTFLKKTKKRGRMSLGRILLCITGSEAMFADLVHFPYTTVMVFDRIP</sequence>
<organism evidence="4 5">
    <name type="scientific">Papaver atlanticum</name>
    <dbReference type="NCBI Taxonomy" id="357466"/>
    <lineage>
        <taxon>Eukaryota</taxon>
        <taxon>Viridiplantae</taxon>
        <taxon>Streptophyta</taxon>
        <taxon>Embryophyta</taxon>
        <taxon>Tracheophyta</taxon>
        <taxon>Spermatophyta</taxon>
        <taxon>Magnoliopsida</taxon>
        <taxon>Ranunculales</taxon>
        <taxon>Papaveraceae</taxon>
        <taxon>Papaveroideae</taxon>
        <taxon>Papaver</taxon>
    </lineage>
</organism>
<evidence type="ECO:0000313" key="4">
    <source>
        <dbReference type="EMBL" id="KAI3879195.1"/>
    </source>
</evidence>
<dbReference type="EMBL" id="JAJJMB010012264">
    <property type="protein sequence ID" value="KAI3879195.1"/>
    <property type="molecule type" value="Genomic_DNA"/>
</dbReference>
<dbReference type="AlphaFoldDB" id="A0AAD4XAU3"/>